<comment type="similarity">
    <text evidence="6">Belongs to the NAGSA dehydrogenase family. Type 2 subfamily.</text>
</comment>
<comment type="catalytic activity">
    <reaction evidence="6">
        <text>N-acetyl-L-glutamate 5-semialdehyde + phosphate + NADP(+) = N-acetyl-L-glutamyl 5-phosphate + NADPH + H(+)</text>
        <dbReference type="Rhea" id="RHEA:21588"/>
        <dbReference type="ChEBI" id="CHEBI:15378"/>
        <dbReference type="ChEBI" id="CHEBI:29123"/>
        <dbReference type="ChEBI" id="CHEBI:43474"/>
        <dbReference type="ChEBI" id="CHEBI:57783"/>
        <dbReference type="ChEBI" id="CHEBI:57936"/>
        <dbReference type="ChEBI" id="CHEBI:58349"/>
        <dbReference type="EC" id="1.2.1.38"/>
    </reaction>
</comment>
<evidence type="ECO:0000256" key="6">
    <source>
        <dbReference type="HAMAP-Rule" id="MF_01110"/>
    </source>
</evidence>
<dbReference type="CDD" id="cd23935">
    <property type="entry name" value="AGPR_2_C"/>
    <property type="match status" value="1"/>
</dbReference>
<evidence type="ECO:0000256" key="2">
    <source>
        <dbReference type="ARBA" id="ARBA00022571"/>
    </source>
</evidence>
<dbReference type="PATRIC" id="fig|937777.3.peg.2696"/>
<keyword evidence="3 6" id="KW-0028">Amino-acid biosynthesis</keyword>
<dbReference type="Gene3D" id="3.30.360.10">
    <property type="entry name" value="Dihydrodipicolinate Reductase, domain 2"/>
    <property type="match status" value="1"/>
</dbReference>
<name>L0A579_DEIPD</name>
<dbReference type="HAMAP" id="MF_01110">
    <property type="entry name" value="ArgC_type2"/>
    <property type="match status" value="1"/>
</dbReference>
<keyword evidence="10" id="KW-1185">Reference proteome</keyword>
<dbReference type="GO" id="GO:0006526">
    <property type="term" value="P:L-arginine biosynthetic process"/>
    <property type="evidence" value="ECO:0007669"/>
    <property type="project" value="UniProtKB-UniRule"/>
</dbReference>
<evidence type="ECO:0000256" key="7">
    <source>
        <dbReference type="PROSITE-ProRule" id="PRU10010"/>
    </source>
</evidence>
<dbReference type="STRING" id="937777.Deipe_2685"/>
<dbReference type="PANTHER" id="PTHR32338:SF10">
    <property type="entry name" value="N-ACETYL-GAMMA-GLUTAMYL-PHOSPHATE REDUCTASE, CHLOROPLASTIC-RELATED"/>
    <property type="match status" value="1"/>
</dbReference>
<evidence type="ECO:0000313" key="10">
    <source>
        <dbReference type="Proteomes" id="UP000010467"/>
    </source>
</evidence>
<dbReference type="Pfam" id="PF22698">
    <property type="entry name" value="Semialdhyde_dhC_1"/>
    <property type="match status" value="1"/>
</dbReference>
<dbReference type="CDD" id="cd17896">
    <property type="entry name" value="AGPR_2_N"/>
    <property type="match status" value="1"/>
</dbReference>
<dbReference type="EC" id="1.2.1.38" evidence="6"/>
<accession>L0A579</accession>
<dbReference type="NCBIfam" id="TIGR01851">
    <property type="entry name" value="argC_other"/>
    <property type="match status" value="1"/>
</dbReference>
<feature type="active site" evidence="6 7">
    <location>
        <position position="117"/>
    </location>
</feature>
<dbReference type="PANTHER" id="PTHR32338">
    <property type="entry name" value="N-ACETYL-GAMMA-GLUTAMYL-PHOSPHATE REDUCTASE, CHLOROPLASTIC-RELATED-RELATED"/>
    <property type="match status" value="1"/>
</dbReference>
<comment type="function">
    <text evidence="6">Catalyzes the NADPH-dependent reduction of N-acetyl-5-glutamyl phosphate to yield N-acetyl-L-glutamate 5-semialdehyde.</text>
</comment>
<evidence type="ECO:0000256" key="4">
    <source>
        <dbReference type="ARBA" id="ARBA00022857"/>
    </source>
</evidence>
<dbReference type="KEGG" id="dpd:Deipe_2685"/>
<dbReference type="SUPFAM" id="SSF51735">
    <property type="entry name" value="NAD(P)-binding Rossmann-fold domains"/>
    <property type="match status" value="1"/>
</dbReference>
<dbReference type="Proteomes" id="UP000010467">
    <property type="component" value="Chromosome"/>
</dbReference>
<dbReference type="SMART" id="SM00859">
    <property type="entry name" value="Semialdhyde_dh"/>
    <property type="match status" value="1"/>
</dbReference>
<dbReference type="UniPathway" id="UPA00068">
    <property type="reaction ID" value="UER00108"/>
</dbReference>
<keyword evidence="4 6" id="KW-0521">NADP</keyword>
<dbReference type="Gene3D" id="3.40.50.720">
    <property type="entry name" value="NAD(P)-binding Rossmann-like Domain"/>
    <property type="match status" value="1"/>
</dbReference>
<dbReference type="InterPro" id="IPR036291">
    <property type="entry name" value="NAD(P)-bd_dom_sf"/>
</dbReference>
<dbReference type="GO" id="GO:0003942">
    <property type="term" value="F:N-acetyl-gamma-glutamyl-phosphate reductase activity"/>
    <property type="evidence" value="ECO:0007669"/>
    <property type="project" value="UniProtKB-UniRule"/>
</dbReference>
<keyword evidence="2 6" id="KW-0055">Arginine biosynthesis</keyword>
<sequence length="332" mass="35773">MSKPTIFIDGEAGTTGLQIRARLRHRRDLALVSIDPARRKDEAARRDLLNSVDLAVLCLPDDAAREALRLIDNPQVRVLDASSAHRVQDGWTYGFPELTRNQAQAIGEARFVSNPGCYATGMIALVRPLVDAGLLPADYPLSVQGASGYSGGGRSLVDAMEGRGGEHPLAGPYRAYALELAHKHAPEMQRHGGLSLRPLFTPAVGAWRQGMLIQVPLHLRTLGGVTASELHGALQQHYAGQRFVQVMPLESNPAVLDPEALADTNQMELFVYHNEHHQVLLMARLDNLGKGASGAAAQNVDLMLGLTGDHSYTVHQDTVQGSMPAASLEPSS</sequence>
<comment type="pathway">
    <text evidence="6">Amino-acid biosynthesis; L-arginine biosynthesis; N(2)-acetyl-L-ornithine from L-glutamate: step 3/4.</text>
</comment>
<proteinExistence type="inferred from homology"/>
<evidence type="ECO:0000256" key="5">
    <source>
        <dbReference type="ARBA" id="ARBA00023002"/>
    </source>
</evidence>
<dbReference type="RefSeq" id="WP_015236452.1">
    <property type="nucleotide sequence ID" value="NC_019793.1"/>
</dbReference>
<keyword evidence="5 6" id="KW-0560">Oxidoreductase</keyword>
<evidence type="ECO:0000256" key="1">
    <source>
        <dbReference type="ARBA" id="ARBA00022490"/>
    </source>
</evidence>
<keyword evidence="1 6" id="KW-0963">Cytoplasm</keyword>
<dbReference type="OrthoDB" id="9801289at2"/>
<gene>
    <name evidence="6" type="primary">argC</name>
    <name evidence="9" type="ordered locus">Deipe_2685</name>
</gene>
<dbReference type="InterPro" id="IPR000534">
    <property type="entry name" value="Semialdehyde_DH_NAD-bd"/>
</dbReference>
<dbReference type="InterPro" id="IPR010136">
    <property type="entry name" value="AGPR_type-2"/>
</dbReference>
<evidence type="ECO:0000259" key="8">
    <source>
        <dbReference type="SMART" id="SM00859"/>
    </source>
</evidence>
<organism evidence="9 10">
    <name type="scientific">Deinococcus peraridilitoris (strain DSM 19664 / LMG 22246 / CIP 109416 / KR-200)</name>
    <dbReference type="NCBI Taxonomy" id="937777"/>
    <lineage>
        <taxon>Bacteria</taxon>
        <taxon>Thermotogati</taxon>
        <taxon>Deinococcota</taxon>
        <taxon>Deinococci</taxon>
        <taxon>Deinococcales</taxon>
        <taxon>Deinococcaceae</taxon>
        <taxon>Deinococcus</taxon>
    </lineage>
</organism>
<dbReference type="GO" id="GO:0051287">
    <property type="term" value="F:NAD binding"/>
    <property type="evidence" value="ECO:0007669"/>
    <property type="project" value="InterPro"/>
</dbReference>
<dbReference type="Pfam" id="PF01118">
    <property type="entry name" value="Semialdhyde_dh"/>
    <property type="match status" value="1"/>
</dbReference>
<dbReference type="EMBL" id="CP003382">
    <property type="protein sequence ID" value="AFZ68150.1"/>
    <property type="molecule type" value="Genomic_DNA"/>
</dbReference>
<dbReference type="InterPro" id="IPR058924">
    <property type="entry name" value="AGPR_dimerisation_dom"/>
</dbReference>
<dbReference type="InterPro" id="IPR023013">
    <property type="entry name" value="AGPR_AS"/>
</dbReference>
<reference evidence="10" key="1">
    <citation type="submission" date="2012-03" db="EMBL/GenBank/DDBJ databases">
        <title>Complete sequence of chromosome of Deinococcus peraridilitoris DSM 19664.</title>
        <authorList>
            <person name="Lucas S."/>
            <person name="Copeland A."/>
            <person name="Lapidus A."/>
            <person name="Glavina del Rio T."/>
            <person name="Dalin E."/>
            <person name="Tice H."/>
            <person name="Bruce D."/>
            <person name="Goodwin L."/>
            <person name="Pitluck S."/>
            <person name="Peters L."/>
            <person name="Mikhailova N."/>
            <person name="Lu M."/>
            <person name="Kyrpides N."/>
            <person name="Mavromatis K."/>
            <person name="Ivanova N."/>
            <person name="Brettin T."/>
            <person name="Detter J.C."/>
            <person name="Han C."/>
            <person name="Larimer F."/>
            <person name="Land M."/>
            <person name="Hauser L."/>
            <person name="Markowitz V."/>
            <person name="Cheng J.-F."/>
            <person name="Hugenholtz P."/>
            <person name="Woyke T."/>
            <person name="Wu D."/>
            <person name="Pukall R."/>
            <person name="Steenblock K."/>
            <person name="Brambilla E."/>
            <person name="Klenk H.-P."/>
            <person name="Eisen J.A."/>
        </authorList>
    </citation>
    <scope>NUCLEOTIDE SEQUENCE [LARGE SCALE GENOMIC DNA]</scope>
    <source>
        <strain evidence="10">DSM 19664 / LMG 22246 / CIP 109416 / KR-200</strain>
    </source>
</reference>
<comment type="subcellular location">
    <subcellularLocation>
        <location evidence="6">Cytoplasm</location>
    </subcellularLocation>
</comment>
<evidence type="ECO:0000313" key="9">
    <source>
        <dbReference type="EMBL" id="AFZ68150.1"/>
    </source>
</evidence>
<evidence type="ECO:0000256" key="3">
    <source>
        <dbReference type="ARBA" id="ARBA00022605"/>
    </source>
</evidence>
<protein>
    <recommendedName>
        <fullName evidence="6">N-acetyl-gamma-glutamyl-phosphate reductase</fullName>
        <shortName evidence="6">AGPR</shortName>
        <ecNumber evidence="6">1.2.1.38</ecNumber>
    </recommendedName>
    <alternativeName>
        <fullName evidence="6">N-acetyl-glutamate semialdehyde dehydrogenase</fullName>
        <shortName evidence="6">NAGSA dehydrogenase</shortName>
    </alternativeName>
</protein>
<dbReference type="HOGENOM" id="CLU_077118_0_0_0"/>
<dbReference type="eggNOG" id="COG0002">
    <property type="taxonomic scope" value="Bacteria"/>
</dbReference>
<dbReference type="AlphaFoldDB" id="L0A579"/>
<dbReference type="GO" id="GO:0005737">
    <property type="term" value="C:cytoplasm"/>
    <property type="evidence" value="ECO:0007669"/>
    <property type="project" value="UniProtKB-SubCell"/>
</dbReference>
<dbReference type="PROSITE" id="PS01224">
    <property type="entry name" value="ARGC"/>
    <property type="match status" value="1"/>
</dbReference>
<feature type="domain" description="Semialdehyde dehydrogenase NAD-binding" evidence="8">
    <location>
        <begin position="5"/>
        <end position="106"/>
    </location>
</feature>
<dbReference type="SUPFAM" id="SSF55347">
    <property type="entry name" value="Glyceraldehyde-3-phosphate dehydrogenase-like, C-terminal domain"/>
    <property type="match status" value="1"/>
</dbReference>
<dbReference type="InterPro" id="IPR050085">
    <property type="entry name" value="AGPR"/>
</dbReference>